<feature type="region of interest" description="Disordered" evidence="1">
    <location>
        <begin position="1"/>
        <end position="63"/>
    </location>
</feature>
<dbReference type="Proteomes" id="UP000619244">
    <property type="component" value="Unassembled WGS sequence"/>
</dbReference>
<reference evidence="2" key="1">
    <citation type="journal article" date="2014" name="Int. J. Syst. Evol. Microbiol.">
        <title>Complete genome sequence of Corynebacterium casei LMG S-19264T (=DSM 44701T), isolated from a smear-ripened cheese.</title>
        <authorList>
            <consortium name="US DOE Joint Genome Institute (JGI-PGF)"/>
            <person name="Walter F."/>
            <person name="Albersmeier A."/>
            <person name="Kalinowski J."/>
            <person name="Ruckert C."/>
        </authorList>
    </citation>
    <scope>NUCLEOTIDE SEQUENCE</scope>
    <source>
        <strain evidence="2">JCM 4790</strain>
    </source>
</reference>
<accession>A0A918NPI6</accession>
<name>A0A918NPI6_9ACTN</name>
<comment type="caution">
    <text evidence="2">The sequence shown here is derived from an EMBL/GenBank/DDBJ whole genome shotgun (WGS) entry which is preliminary data.</text>
</comment>
<dbReference type="AlphaFoldDB" id="A0A918NPI6"/>
<keyword evidence="3" id="KW-1185">Reference proteome</keyword>
<sequence length="63" mass="6694">MPSPQDDRVRKLENPDFSVVRAAPAARPVPEGASSSARARGGWGGRGACAERAARYDVPSRET</sequence>
<gene>
    <name evidence="2" type="ORF">GCM10010358_44450</name>
</gene>
<organism evidence="2 3">
    <name type="scientific">Streptomyces minutiscleroticus</name>
    <dbReference type="NCBI Taxonomy" id="68238"/>
    <lineage>
        <taxon>Bacteria</taxon>
        <taxon>Bacillati</taxon>
        <taxon>Actinomycetota</taxon>
        <taxon>Actinomycetes</taxon>
        <taxon>Kitasatosporales</taxon>
        <taxon>Streptomycetaceae</taxon>
        <taxon>Streptomyces</taxon>
    </lineage>
</organism>
<protein>
    <submittedName>
        <fullName evidence="2">Uncharacterized protein</fullName>
    </submittedName>
</protein>
<proteinExistence type="predicted"/>
<reference evidence="2" key="2">
    <citation type="submission" date="2020-09" db="EMBL/GenBank/DDBJ databases">
        <authorList>
            <person name="Sun Q."/>
            <person name="Ohkuma M."/>
        </authorList>
    </citation>
    <scope>NUCLEOTIDE SEQUENCE</scope>
    <source>
        <strain evidence="2">JCM 4790</strain>
    </source>
</reference>
<feature type="compositionally biased region" description="Basic and acidic residues" evidence="1">
    <location>
        <begin position="52"/>
        <end position="63"/>
    </location>
</feature>
<feature type="compositionally biased region" description="Basic and acidic residues" evidence="1">
    <location>
        <begin position="1"/>
        <end position="14"/>
    </location>
</feature>
<evidence type="ECO:0000256" key="1">
    <source>
        <dbReference type="SAM" id="MobiDB-lite"/>
    </source>
</evidence>
<dbReference type="EMBL" id="BMVU01000022">
    <property type="protein sequence ID" value="GGX85417.1"/>
    <property type="molecule type" value="Genomic_DNA"/>
</dbReference>
<evidence type="ECO:0000313" key="2">
    <source>
        <dbReference type="EMBL" id="GGX85417.1"/>
    </source>
</evidence>
<evidence type="ECO:0000313" key="3">
    <source>
        <dbReference type="Proteomes" id="UP000619244"/>
    </source>
</evidence>
<feature type="compositionally biased region" description="Low complexity" evidence="1">
    <location>
        <begin position="19"/>
        <end position="40"/>
    </location>
</feature>